<dbReference type="GO" id="GO:0008233">
    <property type="term" value="F:peptidase activity"/>
    <property type="evidence" value="ECO:0007669"/>
    <property type="project" value="UniProtKB-KW"/>
</dbReference>
<dbReference type="Pfam" id="PF13180">
    <property type="entry name" value="PDZ_2"/>
    <property type="match status" value="1"/>
</dbReference>
<comment type="caution">
    <text evidence="6">The sequence shown here is derived from an EMBL/GenBank/DDBJ whole genome shotgun (WGS) entry which is preliminary data.</text>
</comment>
<keyword evidence="2 6" id="KW-0645">Protease</keyword>
<dbReference type="PRINTS" id="PR00834">
    <property type="entry name" value="PROTEASES2C"/>
</dbReference>
<evidence type="ECO:0000256" key="4">
    <source>
        <dbReference type="SAM" id="Phobius"/>
    </source>
</evidence>
<dbReference type="SUPFAM" id="SSF50494">
    <property type="entry name" value="Trypsin-like serine proteases"/>
    <property type="match status" value="1"/>
</dbReference>
<keyword evidence="4" id="KW-0472">Membrane</keyword>
<accession>A0ABW2AVA4</accession>
<proteinExistence type="inferred from homology"/>
<keyword evidence="3 6" id="KW-0378">Hydrolase</keyword>
<feature type="transmembrane region" description="Helical" evidence="4">
    <location>
        <begin position="12"/>
        <end position="37"/>
    </location>
</feature>
<dbReference type="InterPro" id="IPR036034">
    <property type="entry name" value="PDZ_sf"/>
</dbReference>
<dbReference type="PANTHER" id="PTHR43343">
    <property type="entry name" value="PEPTIDASE S12"/>
    <property type="match status" value="1"/>
</dbReference>
<dbReference type="Gene3D" id="2.30.42.10">
    <property type="match status" value="1"/>
</dbReference>
<dbReference type="InterPro" id="IPR043504">
    <property type="entry name" value="Peptidase_S1_PA_chymotrypsin"/>
</dbReference>
<dbReference type="Pfam" id="PF13365">
    <property type="entry name" value="Trypsin_2"/>
    <property type="match status" value="1"/>
</dbReference>
<dbReference type="Proteomes" id="UP001596356">
    <property type="component" value="Unassembled WGS sequence"/>
</dbReference>
<dbReference type="SMART" id="SM00228">
    <property type="entry name" value="PDZ"/>
    <property type="match status" value="1"/>
</dbReference>
<reference evidence="7" key="1">
    <citation type="journal article" date="2019" name="Int. J. Syst. Evol. Microbiol.">
        <title>The Global Catalogue of Microorganisms (GCM) 10K type strain sequencing project: providing services to taxonomists for standard genome sequencing and annotation.</title>
        <authorList>
            <consortium name="The Broad Institute Genomics Platform"/>
            <consortium name="The Broad Institute Genome Sequencing Center for Infectious Disease"/>
            <person name="Wu L."/>
            <person name="Ma J."/>
        </authorList>
    </citation>
    <scope>NUCLEOTIDE SEQUENCE [LARGE SCALE GENOMIC DNA]</scope>
    <source>
        <strain evidence="7">NBRC 106593</strain>
    </source>
</reference>
<evidence type="ECO:0000313" key="6">
    <source>
        <dbReference type="EMBL" id="MFC6714957.1"/>
    </source>
</evidence>
<dbReference type="EMBL" id="JBHSWJ010000002">
    <property type="protein sequence ID" value="MFC6714957.1"/>
    <property type="molecule type" value="Genomic_DNA"/>
</dbReference>
<dbReference type="InterPro" id="IPR009003">
    <property type="entry name" value="Peptidase_S1_PA"/>
</dbReference>
<dbReference type="PROSITE" id="PS50106">
    <property type="entry name" value="PDZ"/>
    <property type="match status" value="1"/>
</dbReference>
<feature type="domain" description="PDZ" evidence="5">
    <location>
        <begin position="265"/>
        <end position="357"/>
    </location>
</feature>
<dbReference type="InterPro" id="IPR051201">
    <property type="entry name" value="Chloro_Bact_Ser_Proteases"/>
</dbReference>
<sequence length="370" mass="36102">MTPSTSETRNRASFGLLGLGAAALAGLLAGLLVWGLWTLGHDSPASSNASVCDVTKVASDVLPSVVTIAVAGPSGSGTGSGVVVRTPIAGAGGAASAPAGRDYVITNDHVAAPNGATGQIRVTYADGHSSAATLTGRDPLTDLAVVKVEDPSSNARPITVGDSADLVVGQGVVALGAPLGLSSTVTSGIVSATDRYVRVPSESGTTHHLIGAVQTDAAINPGNSGGALVDCAGQLVGINSAGAAPGGDGGSVGLGFAIPSGLFAPLATEMISTGAVRHPTLGVQVAAVTQQMHAQYGLPAGLFVQAATAPAADAGIVAGDVITAINGSPMRSPDDLIQVELKSAVGDEVTVSLARGSQTRDVTVRLASAS</sequence>
<dbReference type="Gene3D" id="2.40.10.10">
    <property type="entry name" value="Trypsin-like serine proteases"/>
    <property type="match status" value="2"/>
</dbReference>
<dbReference type="GO" id="GO:0006508">
    <property type="term" value="P:proteolysis"/>
    <property type="evidence" value="ECO:0007669"/>
    <property type="project" value="UniProtKB-KW"/>
</dbReference>
<keyword evidence="7" id="KW-1185">Reference proteome</keyword>
<protein>
    <submittedName>
        <fullName evidence="6">S1C family serine protease</fullName>
        <ecNumber evidence="6">3.4.21.-</ecNumber>
    </submittedName>
</protein>
<gene>
    <name evidence="6" type="ORF">ACFQBT_14515</name>
</gene>
<evidence type="ECO:0000256" key="1">
    <source>
        <dbReference type="ARBA" id="ARBA00010541"/>
    </source>
</evidence>
<keyword evidence="4" id="KW-0812">Transmembrane</keyword>
<evidence type="ECO:0000256" key="3">
    <source>
        <dbReference type="ARBA" id="ARBA00022801"/>
    </source>
</evidence>
<dbReference type="PANTHER" id="PTHR43343:SF3">
    <property type="entry name" value="PROTEASE DO-LIKE 8, CHLOROPLASTIC"/>
    <property type="match status" value="1"/>
</dbReference>
<dbReference type="EC" id="3.4.21.-" evidence="6"/>
<comment type="similarity">
    <text evidence="1">Belongs to the peptidase S1C family.</text>
</comment>
<dbReference type="InterPro" id="IPR001478">
    <property type="entry name" value="PDZ"/>
</dbReference>
<organism evidence="6 7">
    <name type="scientific">Branchiibius cervicis</name>
    <dbReference type="NCBI Taxonomy" id="908252"/>
    <lineage>
        <taxon>Bacteria</taxon>
        <taxon>Bacillati</taxon>
        <taxon>Actinomycetota</taxon>
        <taxon>Actinomycetes</taxon>
        <taxon>Micrococcales</taxon>
        <taxon>Dermacoccaceae</taxon>
        <taxon>Branchiibius</taxon>
    </lineage>
</organism>
<dbReference type="SUPFAM" id="SSF50156">
    <property type="entry name" value="PDZ domain-like"/>
    <property type="match status" value="1"/>
</dbReference>
<evidence type="ECO:0000313" key="7">
    <source>
        <dbReference type="Proteomes" id="UP001596356"/>
    </source>
</evidence>
<keyword evidence="4" id="KW-1133">Transmembrane helix</keyword>
<name>A0ABW2AVA4_9MICO</name>
<evidence type="ECO:0000256" key="2">
    <source>
        <dbReference type="ARBA" id="ARBA00022670"/>
    </source>
</evidence>
<dbReference type="RefSeq" id="WP_377823712.1">
    <property type="nucleotide sequence ID" value="NZ_JBHSWJ010000002.1"/>
</dbReference>
<dbReference type="InterPro" id="IPR001940">
    <property type="entry name" value="Peptidase_S1C"/>
</dbReference>
<evidence type="ECO:0000259" key="5">
    <source>
        <dbReference type="PROSITE" id="PS50106"/>
    </source>
</evidence>